<protein>
    <submittedName>
        <fullName evidence="2">Uncharacterized protein</fullName>
    </submittedName>
</protein>
<comment type="caution">
    <text evidence="2">The sequence shown here is derived from an EMBL/GenBank/DDBJ whole genome shotgun (WGS) entry which is preliminary data.</text>
</comment>
<proteinExistence type="predicted"/>
<name>A0A7W6DKZ2_9RHOB</name>
<evidence type="ECO:0000256" key="1">
    <source>
        <dbReference type="SAM" id="MobiDB-lite"/>
    </source>
</evidence>
<dbReference type="AlphaFoldDB" id="A0A7W6DKZ2"/>
<accession>A0A7W6DKZ2</accession>
<dbReference type="EMBL" id="JACIEJ010000003">
    <property type="protein sequence ID" value="MBB3985150.1"/>
    <property type="molecule type" value="Genomic_DNA"/>
</dbReference>
<gene>
    <name evidence="2" type="ORF">GGQ68_001479</name>
</gene>
<evidence type="ECO:0000313" key="2">
    <source>
        <dbReference type="EMBL" id="MBB3985150.1"/>
    </source>
</evidence>
<keyword evidence="3" id="KW-1185">Reference proteome</keyword>
<evidence type="ECO:0000313" key="3">
    <source>
        <dbReference type="Proteomes" id="UP000541426"/>
    </source>
</evidence>
<reference evidence="2 3" key="1">
    <citation type="submission" date="2020-08" db="EMBL/GenBank/DDBJ databases">
        <title>Genomic Encyclopedia of Type Strains, Phase IV (KMG-IV): sequencing the most valuable type-strain genomes for metagenomic binning, comparative biology and taxonomic classification.</title>
        <authorList>
            <person name="Goeker M."/>
        </authorList>
    </citation>
    <scope>NUCLEOTIDE SEQUENCE [LARGE SCALE GENOMIC DNA]</scope>
    <source>
        <strain evidence="2 3">DSM 102235</strain>
    </source>
</reference>
<feature type="region of interest" description="Disordered" evidence="1">
    <location>
        <begin position="1"/>
        <end position="35"/>
    </location>
</feature>
<organism evidence="2 3">
    <name type="scientific">Sagittula marina</name>
    <dbReference type="NCBI Taxonomy" id="943940"/>
    <lineage>
        <taxon>Bacteria</taxon>
        <taxon>Pseudomonadati</taxon>
        <taxon>Pseudomonadota</taxon>
        <taxon>Alphaproteobacteria</taxon>
        <taxon>Rhodobacterales</taxon>
        <taxon>Roseobacteraceae</taxon>
        <taxon>Sagittula</taxon>
    </lineage>
</organism>
<dbReference type="Proteomes" id="UP000541426">
    <property type="component" value="Unassembled WGS sequence"/>
</dbReference>
<sequence length="47" mass="5290">MSIASTLRRAANSFARSKSHKRAAPRGRQSTQSQLARMATRFLKKKT</sequence>